<evidence type="ECO:0000313" key="2">
    <source>
        <dbReference type="Proteomes" id="UP000010866"/>
    </source>
</evidence>
<dbReference type="KEGG" id="mhz:Metho_2644"/>
<gene>
    <name evidence="1" type="ordered locus">Metho_2644</name>
</gene>
<dbReference type="EMBL" id="CP003363">
    <property type="protein sequence ID" value="AGB50774.1"/>
    <property type="molecule type" value="Genomic_DNA"/>
</dbReference>
<organism evidence="1 2">
    <name type="scientific">Methanomethylovorans hollandica (strain DSM 15978 / NBRC 107637 / DMS1)</name>
    <dbReference type="NCBI Taxonomy" id="867904"/>
    <lineage>
        <taxon>Archaea</taxon>
        <taxon>Methanobacteriati</taxon>
        <taxon>Methanobacteriota</taxon>
        <taxon>Stenosarchaea group</taxon>
        <taxon>Methanomicrobia</taxon>
        <taxon>Methanosarcinales</taxon>
        <taxon>Methanosarcinaceae</taxon>
        <taxon>Methanomethylovorans</taxon>
    </lineage>
</organism>
<accession>L0L385</accession>
<sequence length="76" mass="8831">MEFGYTRRVQENYIDLDRMSKDGRIDREVEGSPNGYYPVVVVPQYLIGKKVLIIPVSEENIPLDLMSMVEDKTKHD</sequence>
<dbReference type="GeneID" id="14401606"/>
<reference evidence="2" key="1">
    <citation type="submission" date="2012-02" db="EMBL/GenBank/DDBJ databases">
        <title>Complete sequence of plasmid of Methanomethylovorans hollandica DSM 15978.</title>
        <authorList>
            <person name="Lucas S."/>
            <person name="Copeland A."/>
            <person name="Lapidus A."/>
            <person name="Glavina del Rio T."/>
            <person name="Dalin E."/>
            <person name="Tice H."/>
            <person name="Bruce D."/>
            <person name="Goodwin L."/>
            <person name="Pitluck S."/>
            <person name="Peters L."/>
            <person name="Mikhailova N."/>
            <person name="Held B."/>
            <person name="Kyrpides N."/>
            <person name="Mavromatis K."/>
            <person name="Ivanova N."/>
            <person name="Brettin T."/>
            <person name="Detter J.C."/>
            <person name="Han C."/>
            <person name="Larimer F."/>
            <person name="Land M."/>
            <person name="Hauser L."/>
            <person name="Markowitz V."/>
            <person name="Cheng J.-F."/>
            <person name="Hugenholtz P."/>
            <person name="Woyke T."/>
            <person name="Wu D."/>
            <person name="Spring S."/>
            <person name="Schroeder M."/>
            <person name="Brambilla E."/>
            <person name="Klenk H.-P."/>
            <person name="Eisen J.A."/>
        </authorList>
    </citation>
    <scope>NUCLEOTIDE SEQUENCE [LARGE SCALE GENOMIC DNA]</scope>
    <source>
        <strain evidence="2">DSM 15978 / NBRC 107637 / DMS1</strain>
        <plasmid evidence="2">Plasmid pMETHO01</plasmid>
    </source>
</reference>
<protein>
    <submittedName>
        <fullName evidence="1">Uncharacterized protein</fullName>
    </submittedName>
</protein>
<geneLocation type="plasmid" evidence="1 2">
    <name>pMETHO01</name>
</geneLocation>
<dbReference type="AlphaFoldDB" id="L0L385"/>
<keyword evidence="2" id="KW-1185">Reference proteome</keyword>
<name>L0L385_METHD</name>
<dbReference type="RefSeq" id="WP_015313906.1">
    <property type="nucleotide sequence ID" value="NC_019972.1"/>
</dbReference>
<proteinExistence type="predicted"/>
<evidence type="ECO:0000313" key="1">
    <source>
        <dbReference type="EMBL" id="AGB50774.1"/>
    </source>
</evidence>
<dbReference type="HOGENOM" id="CLU_2645909_0_0_2"/>
<dbReference type="Proteomes" id="UP000010866">
    <property type="component" value="Plasmid pMETHO01"/>
</dbReference>
<keyword evidence="1" id="KW-0614">Plasmid</keyword>